<feature type="transmembrane region" description="Helical" evidence="1">
    <location>
        <begin position="110"/>
        <end position="126"/>
    </location>
</feature>
<dbReference type="OrthoDB" id="5190419at2"/>
<keyword evidence="1" id="KW-0472">Membrane</keyword>
<feature type="transmembrane region" description="Helical" evidence="1">
    <location>
        <begin position="263"/>
        <end position="286"/>
    </location>
</feature>
<dbReference type="Proteomes" id="UP000460272">
    <property type="component" value="Unassembled WGS sequence"/>
</dbReference>
<protein>
    <submittedName>
        <fullName evidence="2">Uncharacterized protein</fullName>
    </submittedName>
</protein>
<gene>
    <name evidence="2" type="ORF">EAS64_03790</name>
</gene>
<keyword evidence="1" id="KW-1133">Transmembrane helix</keyword>
<proteinExistence type="predicted"/>
<feature type="transmembrane region" description="Helical" evidence="1">
    <location>
        <begin position="84"/>
        <end position="103"/>
    </location>
</feature>
<evidence type="ECO:0000313" key="2">
    <source>
        <dbReference type="EMBL" id="TVZ06537.1"/>
    </source>
</evidence>
<sequence length="309" mass="31421">MIAYALRRTGLGAGSAARPGTRPGAGTALRLGLAGVWLLDAALQYQPFMFTRAFGKALATTAMGNAAVVSDPILWSASQVEQNAVLSNAVFATIQLLLAAGIAWPRTARIGLAASAVWSLAVWWLGEGFGGMLAGMASPLNGAPGAAILYALLAVLLWPSERPAQQAPFTAAGAVGVRAARSLWSACWLILASAALWPGNRAPQALALQILDAGDGEPAWLAALDRHAAVFTATLGLAAPLTLALVLAVIAVAVWLPAPAAKAGLVLAIATAGLIWVLGESFGAILTGQATDPNTGPLLALLALAYWPG</sequence>
<evidence type="ECO:0000313" key="3">
    <source>
        <dbReference type="Proteomes" id="UP000460272"/>
    </source>
</evidence>
<feature type="transmembrane region" description="Helical" evidence="1">
    <location>
        <begin position="138"/>
        <end position="158"/>
    </location>
</feature>
<evidence type="ECO:0000256" key="1">
    <source>
        <dbReference type="SAM" id="Phobius"/>
    </source>
</evidence>
<organism evidence="2 3">
    <name type="scientific">Trebonia kvetii</name>
    <dbReference type="NCBI Taxonomy" id="2480626"/>
    <lineage>
        <taxon>Bacteria</taxon>
        <taxon>Bacillati</taxon>
        <taxon>Actinomycetota</taxon>
        <taxon>Actinomycetes</taxon>
        <taxon>Streptosporangiales</taxon>
        <taxon>Treboniaceae</taxon>
        <taxon>Trebonia</taxon>
    </lineage>
</organism>
<dbReference type="RefSeq" id="WP_145851290.1">
    <property type="nucleotide sequence ID" value="NZ_RPFW01000001.1"/>
</dbReference>
<feature type="transmembrane region" description="Helical" evidence="1">
    <location>
        <begin position="228"/>
        <end position="256"/>
    </location>
</feature>
<dbReference type="EMBL" id="RPFW01000001">
    <property type="protein sequence ID" value="TVZ06537.1"/>
    <property type="molecule type" value="Genomic_DNA"/>
</dbReference>
<keyword evidence="1" id="KW-0812">Transmembrane</keyword>
<keyword evidence="3" id="KW-1185">Reference proteome</keyword>
<dbReference type="AlphaFoldDB" id="A0A6P2C6B7"/>
<reference evidence="2 3" key="1">
    <citation type="submission" date="2018-11" db="EMBL/GenBank/DDBJ databases">
        <title>Trebonia kvetii gen.nov., sp.nov., a novel acidophilic actinobacterium, and proposal of the new actinobacterial family Treboniaceae fam. nov.</title>
        <authorList>
            <person name="Rapoport D."/>
            <person name="Sagova-Mareckova M."/>
            <person name="Sedlacek I."/>
            <person name="Provaznik J."/>
            <person name="Kralova S."/>
            <person name="Pavlinic D."/>
            <person name="Benes V."/>
            <person name="Kopecky J."/>
        </authorList>
    </citation>
    <scope>NUCLEOTIDE SEQUENCE [LARGE SCALE GENOMIC DNA]</scope>
    <source>
        <strain evidence="2 3">15Tr583</strain>
    </source>
</reference>
<name>A0A6P2C6B7_9ACTN</name>
<accession>A0A6P2C6B7</accession>
<comment type="caution">
    <text evidence="2">The sequence shown here is derived from an EMBL/GenBank/DDBJ whole genome shotgun (WGS) entry which is preliminary data.</text>
</comment>
<feature type="transmembrane region" description="Helical" evidence="1">
    <location>
        <begin position="179"/>
        <end position="197"/>
    </location>
</feature>